<organism evidence="1 2">
    <name type="scientific">Orientia chuto str. Dubai</name>
    <dbReference type="NCBI Taxonomy" id="1359168"/>
    <lineage>
        <taxon>Bacteria</taxon>
        <taxon>Pseudomonadati</taxon>
        <taxon>Pseudomonadota</taxon>
        <taxon>Alphaproteobacteria</taxon>
        <taxon>Rickettsiales</taxon>
        <taxon>Rickettsiaceae</taxon>
        <taxon>Rickettsieae</taxon>
        <taxon>Orientia</taxon>
    </lineage>
</organism>
<dbReference type="AlphaFoldDB" id="A0A0F3MK49"/>
<protein>
    <submittedName>
        <fullName evidence="1">Conjugal transfer TraA domain protein</fullName>
    </submittedName>
</protein>
<evidence type="ECO:0000313" key="1">
    <source>
        <dbReference type="EMBL" id="KJV56100.1"/>
    </source>
</evidence>
<keyword evidence="2" id="KW-1185">Reference proteome</keyword>
<reference evidence="1 2" key="1">
    <citation type="submission" date="2015-02" db="EMBL/GenBank/DDBJ databases">
        <title>Genome Sequencing of Rickettsiales.</title>
        <authorList>
            <person name="Daugherty S.C."/>
            <person name="Su Q."/>
            <person name="Abolude K."/>
            <person name="Beier-Sexton M."/>
            <person name="Carlyon J.A."/>
            <person name="Carter R."/>
            <person name="Day N.P."/>
            <person name="Dumler S.J."/>
            <person name="Dyachenko V."/>
            <person name="Godinez A."/>
            <person name="Kurtti T.J."/>
            <person name="Lichay M."/>
            <person name="Mullins K.E."/>
            <person name="Ott S."/>
            <person name="Pappas-Brown V."/>
            <person name="Paris D.H."/>
            <person name="Patel P."/>
            <person name="Richards A.L."/>
            <person name="Sadzewicz L."/>
            <person name="Sears K."/>
            <person name="Seidman D."/>
            <person name="Sengamalay N."/>
            <person name="Stenos J."/>
            <person name="Tallon L.J."/>
            <person name="Vincent G."/>
            <person name="Fraser C.M."/>
            <person name="Munderloh U."/>
            <person name="Dunning-Hotopp J.C."/>
        </authorList>
    </citation>
    <scope>NUCLEOTIDE SEQUENCE [LARGE SCALE GENOMIC DNA]</scope>
    <source>
        <strain evidence="1 2">Fuller</strain>
    </source>
</reference>
<proteinExistence type="predicted"/>
<dbReference type="STRING" id="1359168.OCHUTO_0580"/>
<name>A0A0F3MK49_9RICK</name>
<dbReference type="RefSeq" id="WP_045797266.1">
    <property type="nucleotide sequence ID" value="NZ_LANP01000013.1"/>
</dbReference>
<comment type="caution">
    <text evidence="1">The sequence shown here is derived from an EMBL/GenBank/DDBJ whole genome shotgun (WGS) entry which is preliminary data.</text>
</comment>
<sequence>MPPQEDDFNDLLRSQGAESIRNIVMPEIAKLTQNESAITQVKDLYEKSSPLYYYNQKDEANVEVIVAKNIWKIIQEFIIQMIILI</sequence>
<evidence type="ECO:0000313" key="2">
    <source>
        <dbReference type="Proteomes" id="UP000033616"/>
    </source>
</evidence>
<gene>
    <name evidence="1" type="ORF">OCHUTO_0580</name>
</gene>
<dbReference type="EMBL" id="LANP01000013">
    <property type="protein sequence ID" value="KJV56100.1"/>
    <property type="molecule type" value="Genomic_DNA"/>
</dbReference>
<dbReference type="Proteomes" id="UP000033616">
    <property type="component" value="Unassembled WGS sequence"/>
</dbReference>
<accession>A0A0F3MK49</accession>